<accession>A0A2X4TW56</accession>
<dbReference type="KEGG" id="rcr:NCTC10994_01694"/>
<dbReference type="RefSeq" id="WP_072699711.1">
    <property type="nucleotide sequence ID" value="NZ_JAFBBL010000001.1"/>
</dbReference>
<feature type="region of interest" description="Disordered" evidence="1">
    <location>
        <begin position="59"/>
        <end position="79"/>
    </location>
</feature>
<dbReference type="Proteomes" id="UP000249091">
    <property type="component" value="Chromosome 1"/>
</dbReference>
<evidence type="ECO:0000256" key="1">
    <source>
        <dbReference type="SAM" id="MobiDB-lite"/>
    </source>
</evidence>
<dbReference type="AlphaFoldDB" id="A0A2X4TW56"/>
<dbReference type="EMBL" id="LS483468">
    <property type="protein sequence ID" value="SQI30579.1"/>
    <property type="molecule type" value="Genomic_DNA"/>
</dbReference>
<protein>
    <submittedName>
        <fullName evidence="2">Uncharacterized protein</fullName>
    </submittedName>
</protein>
<proteinExistence type="predicted"/>
<evidence type="ECO:0000313" key="2">
    <source>
        <dbReference type="EMBL" id="SQI30579.1"/>
    </source>
</evidence>
<reference evidence="2 3" key="1">
    <citation type="submission" date="2018-06" db="EMBL/GenBank/DDBJ databases">
        <authorList>
            <consortium name="Pathogen Informatics"/>
            <person name="Doyle S."/>
        </authorList>
    </citation>
    <scope>NUCLEOTIDE SEQUENCE [LARGE SCALE GENOMIC DNA]</scope>
    <source>
        <strain evidence="2 3">NCTC10994</strain>
    </source>
</reference>
<keyword evidence="3" id="KW-1185">Reference proteome</keyword>
<name>A0A2X4TW56_9NOCA</name>
<gene>
    <name evidence="2" type="ORF">NCTC10994_01694</name>
</gene>
<sequence length="79" mass="8065">MKLRIDPGGSLPEDLPGDLTGHAITIDLSRVAGTENGAAAADLIRELLDRGAARLVISEGRGSRGSDSTYDGAAHSHAA</sequence>
<evidence type="ECO:0000313" key="3">
    <source>
        <dbReference type="Proteomes" id="UP000249091"/>
    </source>
</evidence>
<organism evidence="2 3">
    <name type="scientific">Rhodococcus coprophilus</name>
    <dbReference type="NCBI Taxonomy" id="38310"/>
    <lineage>
        <taxon>Bacteria</taxon>
        <taxon>Bacillati</taxon>
        <taxon>Actinomycetota</taxon>
        <taxon>Actinomycetes</taxon>
        <taxon>Mycobacteriales</taxon>
        <taxon>Nocardiaceae</taxon>
        <taxon>Rhodococcus</taxon>
    </lineage>
</organism>